<keyword evidence="5 6" id="KW-0472">Membrane</keyword>
<evidence type="ECO:0000313" key="7">
    <source>
        <dbReference type="EMBL" id="PNR96389.1"/>
    </source>
</evidence>
<evidence type="ECO:0000256" key="2">
    <source>
        <dbReference type="ARBA" id="ARBA00022475"/>
    </source>
</evidence>
<dbReference type="PANTHER" id="PTHR32196">
    <property type="entry name" value="ABC TRANSPORTER PERMEASE PROTEIN YPHD-RELATED-RELATED"/>
    <property type="match status" value="1"/>
</dbReference>
<keyword evidence="2" id="KW-1003">Cell membrane</keyword>
<dbReference type="PANTHER" id="PTHR32196:SF69">
    <property type="entry name" value="BRANCHED-CHAIN AMINO ACID TRANSPORT SYSTEM, PERMEASE PROTEIN"/>
    <property type="match status" value="1"/>
</dbReference>
<dbReference type="CDD" id="cd06574">
    <property type="entry name" value="TM_PBP1_branched-chain-AA_like"/>
    <property type="match status" value="1"/>
</dbReference>
<evidence type="ECO:0000256" key="5">
    <source>
        <dbReference type="ARBA" id="ARBA00023136"/>
    </source>
</evidence>
<comment type="subcellular location">
    <subcellularLocation>
        <location evidence="1">Cell membrane</location>
        <topology evidence="1">Multi-pass membrane protein</topology>
    </subcellularLocation>
</comment>
<proteinExistence type="predicted"/>
<evidence type="ECO:0000256" key="6">
    <source>
        <dbReference type="SAM" id="Phobius"/>
    </source>
</evidence>
<keyword evidence="4 6" id="KW-1133">Transmembrane helix</keyword>
<dbReference type="GO" id="GO:0022857">
    <property type="term" value="F:transmembrane transporter activity"/>
    <property type="evidence" value="ECO:0007669"/>
    <property type="project" value="InterPro"/>
</dbReference>
<feature type="transmembrane region" description="Helical" evidence="6">
    <location>
        <begin position="241"/>
        <end position="260"/>
    </location>
</feature>
<evidence type="ECO:0000256" key="1">
    <source>
        <dbReference type="ARBA" id="ARBA00004651"/>
    </source>
</evidence>
<dbReference type="GO" id="GO:0005886">
    <property type="term" value="C:plasma membrane"/>
    <property type="evidence" value="ECO:0007669"/>
    <property type="project" value="UniProtKB-SubCell"/>
</dbReference>
<keyword evidence="3 6" id="KW-0812">Transmembrane</keyword>
<dbReference type="InterPro" id="IPR001851">
    <property type="entry name" value="ABC_transp_permease"/>
</dbReference>
<organism evidence="7 8">
    <name type="scientific">Petrotoga olearia DSM 13574</name>
    <dbReference type="NCBI Taxonomy" id="1122955"/>
    <lineage>
        <taxon>Bacteria</taxon>
        <taxon>Thermotogati</taxon>
        <taxon>Thermotogota</taxon>
        <taxon>Thermotogae</taxon>
        <taxon>Petrotogales</taxon>
        <taxon>Petrotogaceae</taxon>
        <taxon>Petrotoga</taxon>
    </lineage>
</organism>
<feature type="transmembrane region" description="Helical" evidence="6">
    <location>
        <begin position="267"/>
        <end position="287"/>
    </location>
</feature>
<dbReference type="Proteomes" id="UP000236434">
    <property type="component" value="Unassembled WGS sequence"/>
</dbReference>
<dbReference type="EMBL" id="AZRL01000012">
    <property type="protein sequence ID" value="PNR96389.1"/>
    <property type="molecule type" value="Genomic_DNA"/>
</dbReference>
<feature type="transmembrane region" description="Helical" evidence="6">
    <location>
        <begin position="84"/>
        <end position="102"/>
    </location>
</feature>
<gene>
    <name evidence="7" type="ORF">X929_04640</name>
</gene>
<feature type="transmembrane region" description="Helical" evidence="6">
    <location>
        <begin position="47"/>
        <end position="72"/>
    </location>
</feature>
<dbReference type="RefSeq" id="WP_103066854.1">
    <property type="nucleotide sequence ID" value="NZ_AZRL01000012.1"/>
</dbReference>
<dbReference type="Pfam" id="PF02653">
    <property type="entry name" value="BPD_transp_2"/>
    <property type="match status" value="1"/>
</dbReference>
<comment type="caution">
    <text evidence="7">The sequence shown here is derived from an EMBL/GenBank/DDBJ whole genome shotgun (WGS) entry which is preliminary data.</text>
</comment>
<sequence length="329" mass="35662">MDLVGILEQGLIASLVAMGVFISFRVIDLPDLTPDGSYVLGGAVTVAFMYAGLPWILCMILGGLMAGFFGIVTALIHNKLKVNSLLASILVMTMLYSINIRAMNGPNVSVPKEITAQQEAQYTERTKLDDILGMSTSKENQSNLQVNETKKTLSPFRENSGYNSTILIATVVSIAALLTIIFLRTELGIALRGYGGNKAGIKNLGMNPEIMSIIGLFLGNFFAGLSGSLFSMYGGFSDVNMGQGIVVTSLAAVILGEIIFGRLNLFYNMLCPIIGAVVYQFLLALAMRYGYTIGFQSSDMKLITALFIIIVIGLRRVEFKKWLSLKTSE</sequence>
<reference evidence="7 8" key="1">
    <citation type="submission" date="2013-12" db="EMBL/GenBank/DDBJ databases">
        <title>Comparative genomics of Petrotoga isolates.</title>
        <authorList>
            <person name="Nesbo C.L."/>
            <person name="Charchuk R."/>
            <person name="Chow K."/>
        </authorList>
    </citation>
    <scope>NUCLEOTIDE SEQUENCE [LARGE SCALE GENOMIC DNA]</scope>
    <source>
        <strain evidence="7 8">DSM 13574</strain>
    </source>
</reference>
<dbReference type="AlphaFoldDB" id="A0A2K1P0T2"/>
<protein>
    <submittedName>
        <fullName evidence="7">ABC transporter permease</fullName>
    </submittedName>
</protein>
<evidence type="ECO:0000256" key="4">
    <source>
        <dbReference type="ARBA" id="ARBA00022989"/>
    </source>
</evidence>
<dbReference type="OrthoDB" id="9778389at2"/>
<accession>A0A2K1P0T2</accession>
<evidence type="ECO:0000313" key="8">
    <source>
        <dbReference type="Proteomes" id="UP000236434"/>
    </source>
</evidence>
<feature type="transmembrane region" description="Helical" evidence="6">
    <location>
        <begin position="162"/>
        <end position="183"/>
    </location>
</feature>
<evidence type="ECO:0000256" key="3">
    <source>
        <dbReference type="ARBA" id="ARBA00022692"/>
    </source>
</evidence>
<feature type="transmembrane region" description="Helical" evidence="6">
    <location>
        <begin position="210"/>
        <end position="235"/>
    </location>
</feature>
<feature type="transmembrane region" description="Helical" evidence="6">
    <location>
        <begin position="7"/>
        <end position="27"/>
    </location>
</feature>
<name>A0A2K1P0T2_9BACT</name>
<feature type="transmembrane region" description="Helical" evidence="6">
    <location>
        <begin position="293"/>
        <end position="314"/>
    </location>
</feature>